<dbReference type="PANTHER" id="PTHR10997:SF8">
    <property type="entry name" value="EXPORTIN-2"/>
    <property type="match status" value="1"/>
</dbReference>
<dbReference type="InterPro" id="IPR001494">
    <property type="entry name" value="Importin-beta_N"/>
</dbReference>
<keyword evidence="4" id="KW-0963">Cytoplasm</keyword>
<dbReference type="GO" id="GO:0005049">
    <property type="term" value="F:nuclear export signal receptor activity"/>
    <property type="evidence" value="ECO:0007669"/>
    <property type="project" value="TreeGrafter"/>
</dbReference>
<organism evidence="7 8">
    <name type="scientific">Paramuricea clavata</name>
    <name type="common">Red gorgonian</name>
    <name type="synonym">Violescent sea-whip</name>
    <dbReference type="NCBI Taxonomy" id="317549"/>
    <lineage>
        <taxon>Eukaryota</taxon>
        <taxon>Metazoa</taxon>
        <taxon>Cnidaria</taxon>
        <taxon>Anthozoa</taxon>
        <taxon>Octocorallia</taxon>
        <taxon>Malacalcyonacea</taxon>
        <taxon>Plexauridae</taxon>
        <taxon>Paramuricea</taxon>
    </lineage>
</organism>
<dbReference type="InterPro" id="IPR016024">
    <property type="entry name" value="ARM-type_fold"/>
</dbReference>
<evidence type="ECO:0000256" key="6">
    <source>
        <dbReference type="ARBA" id="ARBA00023242"/>
    </source>
</evidence>
<feature type="non-terminal residue" evidence="7">
    <location>
        <position position="315"/>
    </location>
</feature>
<dbReference type="GO" id="GO:0031267">
    <property type="term" value="F:small GTPase binding"/>
    <property type="evidence" value="ECO:0007669"/>
    <property type="project" value="InterPro"/>
</dbReference>
<dbReference type="EMBL" id="CACRXK020012392">
    <property type="protein sequence ID" value="CAB4023247.1"/>
    <property type="molecule type" value="Genomic_DNA"/>
</dbReference>
<evidence type="ECO:0000256" key="1">
    <source>
        <dbReference type="ARBA" id="ARBA00004123"/>
    </source>
</evidence>
<dbReference type="GO" id="GO:0005829">
    <property type="term" value="C:cytosol"/>
    <property type="evidence" value="ECO:0007669"/>
    <property type="project" value="TreeGrafter"/>
</dbReference>
<dbReference type="Gene3D" id="1.25.10.10">
    <property type="entry name" value="Leucine-rich Repeat Variant"/>
    <property type="match status" value="1"/>
</dbReference>
<keyword evidence="6" id="KW-0539">Nucleus</keyword>
<dbReference type="Pfam" id="PF08506">
    <property type="entry name" value="Cse1"/>
    <property type="match status" value="1"/>
</dbReference>
<reference evidence="7" key="1">
    <citation type="submission" date="2020-04" db="EMBL/GenBank/DDBJ databases">
        <authorList>
            <person name="Alioto T."/>
            <person name="Alioto T."/>
            <person name="Gomez Garrido J."/>
        </authorList>
    </citation>
    <scope>NUCLEOTIDE SEQUENCE</scope>
    <source>
        <strain evidence="7">A484AB</strain>
    </source>
</reference>
<proteinExistence type="predicted"/>
<dbReference type="PANTHER" id="PTHR10997">
    <property type="entry name" value="IMPORTIN-7, 8, 11"/>
    <property type="match status" value="1"/>
</dbReference>
<keyword evidence="5" id="KW-0653">Protein transport</keyword>
<dbReference type="GO" id="GO:0005635">
    <property type="term" value="C:nuclear envelope"/>
    <property type="evidence" value="ECO:0007669"/>
    <property type="project" value="TreeGrafter"/>
</dbReference>
<comment type="caution">
    <text evidence="7">The sequence shown here is derived from an EMBL/GenBank/DDBJ whole genome shotgun (WGS) entry which is preliminary data.</text>
</comment>
<comment type="subcellular location">
    <subcellularLocation>
        <location evidence="2">Cytoplasm</location>
    </subcellularLocation>
    <subcellularLocation>
        <location evidence="1">Nucleus</location>
    </subcellularLocation>
</comment>
<dbReference type="InterPro" id="IPR011989">
    <property type="entry name" value="ARM-like"/>
</dbReference>
<dbReference type="SMART" id="SM00913">
    <property type="entry name" value="IBN_N"/>
    <property type="match status" value="1"/>
</dbReference>
<dbReference type="OrthoDB" id="3268246at2759"/>
<dbReference type="InterPro" id="IPR013713">
    <property type="entry name" value="XPO2_central"/>
</dbReference>
<gene>
    <name evidence="7" type="ORF">PACLA_8A027924</name>
</gene>
<dbReference type="SUPFAM" id="SSF48371">
    <property type="entry name" value="ARM repeat"/>
    <property type="match status" value="1"/>
</dbReference>
<evidence type="ECO:0000256" key="3">
    <source>
        <dbReference type="ARBA" id="ARBA00022448"/>
    </source>
</evidence>
<protein>
    <submittedName>
        <fullName evidence="7">Exportin-2-like</fullName>
    </submittedName>
</protein>
<keyword evidence="8" id="KW-1185">Reference proteome</keyword>
<evidence type="ECO:0000313" key="8">
    <source>
        <dbReference type="Proteomes" id="UP001152795"/>
    </source>
</evidence>
<evidence type="ECO:0000256" key="2">
    <source>
        <dbReference type="ARBA" id="ARBA00004496"/>
    </source>
</evidence>
<dbReference type="Proteomes" id="UP001152795">
    <property type="component" value="Unassembled WGS sequence"/>
</dbReference>
<dbReference type="PROSITE" id="PS50166">
    <property type="entry name" value="IMPORTIN_B_NT"/>
    <property type="match status" value="1"/>
</dbReference>
<name>A0A6S7IZ17_PARCT</name>
<evidence type="ECO:0000256" key="4">
    <source>
        <dbReference type="ARBA" id="ARBA00022490"/>
    </source>
</evidence>
<evidence type="ECO:0000313" key="7">
    <source>
        <dbReference type="EMBL" id="CAB4023247.1"/>
    </source>
</evidence>
<sequence length="315" mass="36539">MNLEANAQNLQALADQLQETLSSEDQARKDAEKFLEAIEGNSNYSLLLLHIVDNDSFESMVRLAAAITFKNFVKRQWRVSDGNPNKITQDDRQKIKVLIIDLMLKSPPQLQSQLSDAVSIIGREDFPRKWPNLLPEMVKKFNSGDFHIINGVLKTAHSLFKRYRHEFKSQELWEEIKIVLDGFCEPITELLKTTMDLANKHSNNPESLKILFSSLTLICKIFYSLNSQDLPEYFEDHMEEWMKHFLVILTTDNKLLKTEDDEEAGPLELIKSQICDNVSMYAQKYDEEFQPYLPGFVSAIWNLLTTIENRVKYDL</sequence>
<accession>A0A6S7IZ17</accession>
<evidence type="ECO:0000256" key="5">
    <source>
        <dbReference type="ARBA" id="ARBA00022927"/>
    </source>
</evidence>
<dbReference type="GO" id="GO:0006611">
    <property type="term" value="P:protein export from nucleus"/>
    <property type="evidence" value="ECO:0007669"/>
    <property type="project" value="TreeGrafter"/>
</dbReference>
<dbReference type="GO" id="GO:0006606">
    <property type="term" value="P:protein import into nucleus"/>
    <property type="evidence" value="ECO:0007669"/>
    <property type="project" value="TreeGrafter"/>
</dbReference>
<keyword evidence="3" id="KW-0813">Transport</keyword>
<dbReference type="Pfam" id="PF03810">
    <property type="entry name" value="IBN_N"/>
    <property type="match status" value="1"/>
</dbReference>
<dbReference type="AlphaFoldDB" id="A0A6S7IZ17"/>